<evidence type="ECO:0000256" key="2">
    <source>
        <dbReference type="SAM" id="Phobius"/>
    </source>
</evidence>
<feature type="compositionally biased region" description="Basic and acidic residues" evidence="1">
    <location>
        <begin position="105"/>
        <end position="116"/>
    </location>
</feature>
<dbReference type="Pfam" id="PF26391">
    <property type="entry name" value="MamI"/>
    <property type="match status" value="1"/>
</dbReference>
<dbReference type="RefSeq" id="WP_044346094.1">
    <property type="nucleotide sequence ID" value="NZ_AZAC01000001.1"/>
</dbReference>
<feature type="compositionally biased region" description="Acidic residues" evidence="1">
    <location>
        <begin position="91"/>
        <end position="104"/>
    </location>
</feature>
<keyword evidence="4" id="KW-1185">Reference proteome</keyword>
<dbReference type="AlphaFoldDB" id="A0A0D2JCG6"/>
<gene>
    <name evidence="3" type="ORF">X474_00520</name>
</gene>
<feature type="region of interest" description="Disordered" evidence="1">
    <location>
        <begin position="89"/>
        <end position="116"/>
    </location>
</feature>
<dbReference type="EMBL" id="AZAC01000001">
    <property type="protein sequence ID" value="KIX15834.1"/>
    <property type="molecule type" value="Genomic_DNA"/>
</dbReference>
<reference evidence="3 4" key="1">
    <citation type="submission" date="2013-11" db="EMBL/GenBank/DDBJ databases">
        <title>Metagenomic analysis of a methanogenic consortium involved in long chain n-alkane degradation.</title>
        <authorList>
            <person name="Davidova I.A."/>
            <person name="Callaghan A.V."/>
            <person name="Wawrik B."/>
            <person name="Pruitt S."/>
            <person name="Marks C."/>
            <person name="Duncan K.E."/>
            <person name="Suflita J.M."/>
        </authorList>
    </citation>
    <scope>NUCLEOTIDE SEQUENCE [LARGE SCALE GENOMIC DNA]</scope>
    <source>
        <strain evidence="3 4">SPR</strain>
    </source>
</reference>
<keyword evidence="2" id="KW-1133">Transmembrane helix</keyword>
<keyword evidence="2" id="KW-0472">Membrane</keyword>
<dbReference type="STRING" id="1429043.X474_00520"/>
<accession>A0A0D2JCG6</accession>
<protein>
    <submittedName>
        <fullName evidence="3">Uncharacterized protein</fullName>
    </submittedName>
</protein>
<dbReference type="Proteomes" id="UP000032233">
    <property type="component" value="Unassembled WGS sequence"/>
</dbReference>
<sequence>MVALVGGLIALLLGIIGLISWWDEFLWLLKGCIPLFLLLGGALATYLGSEEMKDKRRAEMEKAREPFTPEPNDVEKYKAEVAELKAKLEAMESDDEVQAEEEKPEEPKEEKPVTEG</sequence>
<dbReference type="InterPro" id="IPR058806">
    <property type="entry name" value="MamI"/>
</dbReference>
<organism evidence="3 4">
    <name type="scientific">Dethiosulfatarculus sandiegensis</name>
    <dbReference type="NCBI Taxonomy" id="1429043"/>
    <lineage>
        <taxon>Bacteria</taxon>
        <taxon>Pseudomonadati</taxon>
        <taxon>Thermodesulfobacteriota</taxon>
        <taxon>Desulfarculia</taxon>
        <taxon>Desulfarculales</taxon>
        <taxon>Desulfarculaceae</taxon>
        <taxon>Dethiosulfatarculus</taxon>
    </lineage>
</organism>
<evidence type="ECO:0000313" key="4">
    <source>
        <dbReference type="Proteomes" id="UP000032233"/>
    </source>
</evidence>
<name>A0A0D2JCG6_9BACT</name>
<dbReference type="InParanoid" id="A0A0D2JCG6"/>
<evidence type="ECO:0000256" key="1">
    <source>
        <dbReference type="SAM" id="MobiDB-lite"/>
    </source>
</evidence>
<feature type="transmembrane region" description="Helical" evidence="2">
    <location>
        <begin position="27"/>
        <end position="47"/>
    </location>
</feature>
<comment type="caution">
    <text evidence="3">The sequence shown here is derived from an EMBL/GenBank/DDBJ whole genome shotgun (WGS) entry which is preliminary data.</text>
</comment>
<proteinExistence type="predicted"/>
<keyword evidence="2" id="KW-0812">Transmembrane</keyword>
<evidence type="ECO:0000313" key="3">
    <source>
        <dbReference type="EMBL" id="KIX15834.1"/>
    </source>
</evidence>